<evidence type="ECO:0000313" key="2">
    <source>
        <dbReference type="Proteomes" id="UP000825598"/>
    </source>
</evidence>
<sequence length="103" mass="10965">MNEFEPIEWAMQQTGMTVADVVAIILTAKAPKVSAKRGGASQMERCVEFVNSEFDARAADVVARGICDTTARASALLSEACKAGAIDRLSYGVYGPKGTAHRQ</sequence>
<dbReference type="EMBL" id="CP081673">
    <property type="protein sequence ID" value="QZH63808.1"/>
    <property type="molecule type" value="Genomic_DNA"/>
</dbReference>
<protein>
    <submittedName>
        <fullName evidence="1">Uncharacterized protein</fullName>
    </submittedName>
</protein>
<name>A0ACD1F9T3_MYCFR</name>
<evidence type="ECO:0000313" key="1">
    <source>
        <dbReference type="EMBL" id="QZH63808.1"/>
    </source>
</evidence>
<organism evidence="1 2">
    <name type="scientific">Mycolicibacterium farcinogenes</name>
    <name type="common">Mycobacterium farcinogenes</name>
    <dbReference type="NCBI Taxonomy" id="1802"/>
    <lineage>
        <taxon>Bacteria</taxon>
        <taxon>Bacillati</taxon>
        <taxon>Actinomycetota</taxon>
        <taxon>Actinomycetes</taxon>
        <taxon>Mycobacteriales</taxon>
        <taxon>Mycobacteriaceae</taxon>
        <taxon>Mycolicibacterium</taxon>
    </lineage>
</organism>
<dbReference type="Proteomes" id="UP000825598">
    <property type="component" value="Chromosome"/>
</dbReference>
<accession>A0ACD1F9T3</accession>
<proteinExistence type="predicted"/>
<reference evidence="1" key="1">
    <citation type="submission" date="2021-07" db="EMBL/GenBank/DDBJ databases">
        <title>Complete Genome Sequences of Mycobacterium farcinogenes Isolated from Clinical Specimens from Patients in Thailand.</title>
        <authorList>
            <person name="Sodsai P."/>
        </authorList>
    </citation>
    <scope>NUCLEOTIDE SEQUENCE</scope>
    <source>
        <strain evidence="1">BKK/CU-MFGFA-001</strain>
    </source>
</reference>
<keyword evidence="2" id="KW-1185">Reference proteome</keyword>
<gene>
    <name evidence="1" type="ORF">K6L26_17150</name>
</gene>